<dbReference type="OrthoDB" id="9785375at2"/>
<evidence type="ECO:0000313" key="2">
    <source>
        <dbReference type="Proteomes" id="UP000249819"/>
    </source>
</evidence>
<comment type="caution">
    <text evidence="1">The sequence shown here is derived from an EMBL/GenBank/DDBJ whole genome shotgun (WGS) entry which is preliminary data.</text>
</comment>
<evidence type="ECO:0008006" key="3">
    <source>
        <dbReference type="Google" id="ProtNLM"/>
    </source>
</evidence>
<reference evidence="1 2" key="1">
    <citation type="submission" date="2018-06" db="EMBL/GenBank/DDBJ databases">
        <title>Genomic Encyclopedia of Archaeal and Bacterial Type Strains, Phase II (KMG-II): from individual species to whole genera.</title>
        <authorList>
            <person name="Goeker M."/>
        </authorList>
    </citation>
    <scope>NUCLEOTIDE SEQUENCE [LARGE SCALE GENOMIC DNA]</scope>
    <source>
        <strain evidence="1 2">DSM 29821</strain>
    </source>
</reference>
<name>A0A327W083_9BACT</name>
<dbReference type="AlphaFoldDB" id="A0A327W083"/>
<proteinExistence type="predicted"/>
<organism evidence="1 2">
    <name type="scientific">Chitinophaga dinghuensis</name>
    <dbReference type="NCBI Taxonomy" id="1539050"/>
    <lineage>
        <taxon>Bacteria</taxon>
        <taxon>Pseudomonadati</taxon>
        <taxon>Bacteroidota</taxon>
        <taxon>Chitinophagia</taxon>
        <taxon>Chitinophagales</taxon>
        <taxon>Chitinophagaceae</taxon>
        <taxon>Chitinophaga</taxon>
    </lineage>
</organism>
<sequence length="312" mass="36912">MSAYHVQSPILFLIFNRPDLTTRVFQQIRSVKPARLYVGADGPRPDKPGEAALCEQTRNIIQQVDWPCEVKTLFRKSNLGCKQAVSGAITWFFEQEEEGIIIEDDCLPADSFFRFCDYMLAHYRHDSRVRLITGANLQDGRKWGEATYFFSQYSHIWGWASWRRVWDRYDAELSAYTEADVSLHLPKIFSDPFLIQDWLRIFRELNQGKIDTWDYQLSFITFFENGLCVTPNVNLISNLGFREDATHTFDLQSLNANVPAGEITTIIHPKTFLPEKEADYYYMQKEFDLVNRWRRHNKPKRKLKRWLLQWFK</sequence>
<keyword evidence="2" id="KW-1185">Reference proteome</keyword>
<evidence type="ECO:0000313" key="1">
    <source>
        <dbReference type="EMBL" id="RAJ77452.1"/>
    </source>
</evidence>
<accession>A0A327W083</accession>
<dbReference type="Proteomes" id="UP000249819">
    <property type="component" value="Unassembled WGS sequence"/>
</dbReference>
<dbReference type="RefSeq" id="WP_111594042.1">
    <property type="nucleotide sequence ID" value="NZ_QLMA01000007.1"/>
</dbReference>
<protein>
    <recommendedName>
        <fullName evidence="3">Nucleotide-diphospho-sugar transferase</fullName>
    </recommendedName>
</protein>
<dbReference type="Gene3D" id="3.90.550.10">
    <property type="entry name" value="Spore Coat Polysaccharide Biosynthesis Protein SpsA, Chain A"/>
    <property type="match status" value="1"/>
</dbReference>
<dbReference type="SUPFAM" id="SSF53448">
    <property type="entry name" value="Nucleotide-diphospho-sugar transferases"/>
    <property type="match status" value="1"/>
</dbReference>
<dbReference type="InterPro" id="IPR029044">
    <property type="entry name" value="Nucleotide-diphossugar_trans"/>
</dbReference>
<dbReference type="EMBL" id="QLMA01000007">
    <property type="protein sequence ID" value="RAJ77452.1"/>
    <property type="molecule type" value="Genomic_DNA"/>
</dbReference>
<gene>
    <name evidence="1" type="ORF">CLV59_107219</name>
</gene>